<keyword evidence="2" id="KW-1185">Reference proteome</keyword>
<evidence type="ECO:0000313" key="1">
    <source>
        <dbReference type="EMBL" id="SFS57206.1"/>
    </source>
</evidence>
<reference evidence="2" key="1">
    <citation type="submission" date="2016-10" db="EMBL/GenBank/DDBJ databases">
        <authorList>
            <person name="Varghese N."/>
            <person name="Submissions S."/>
        </authorList>
    </citation>
    <scope>NUCLEOTIDE SEQUENCE [LARGE SCALE GENOMIC DNA]</scope>
    <source>
        <strain evidence="2">DSM 44771</strain>
    </source>
</reference>
<evidence type="ECO:0000313" key="2">
    <source>
        <dbReference type="Proteomes" id="UP000198852"/>
    </source>
</evidence>
<accession>A0A1I6QXN1</accession>
<dbReference type="AlphaFoldDB" id="A0A1I6QXN1"/>
<dbReference type="EMBL" id="FOZX01000002">
    <property type="protein sequence ID" value="SFS57206.1"/>
    <property type="molecule type" value="Genomic_DNA"/>
</dbReference>
<gene>
    <name evidence="1" type="ORF">SAMN05660874_02062</name>
</gene>
<dbReference type="Proteomes" id="UP000198852">
    <property type="component" value="Unassembled WGS sequence"/>
</dbReference>
<protein>
    <submittedName>
        <fullName evidence="1">Uncharacterized protein</fullName>
    </submittedName>
</protein>
<sequence>MAWLMLAAAAGAAVVGMARWLRRHVVRRRSVARAKVEMSWFYQPRTQRPYVRGCGKHASDKPMVVLRRTDGSPLGRVPRPGKMRYR</sequence>
<organism evidence="1 2">
    <name type="scientific">Saccharopolyspora flava</name>
    <dbReference type="NCBI Taxonomy" id="95161"/>
    <lineage>
        <taxon>Bacteria</taxon>
        <taxon>Bacillati</taxon>
        <taxon>Actinomycetota</taxon>
        <taxon>Actinomycetes</taxon>
        <taxon>Pseudonocardiales</taxon>
        <taxon>Pseudonocardiaceae</taxon>
        <taxon>Saccharopolyspora</taxon>
    </lineage>
</organism>
<name>A0A1I6QXN1_9PSEU</name>
<proteinExistence type="predicted"/>